<dbReference type="SUPFAM" id="SSF51905">
    <property type="entry name" value="FAD/NAD(P)-binding domain"/>
    <property type="match status" value="1"/>
</dbReference>
<dbReference type="Gene3D" id="3.50.50.60">
    <property type="entry name" value="FAD/NAD(P)-binding domain"/>
    <property type="match status" value="1"/>
</dbReference>
<gene>
    <name evidence="7" type="ORF">SAMN02745164_01967</name>
</gene>
<evidence type="ECO:0000256" key="5">
    <source>
        <dbReference type="ARBA" id="ARBA00023002"/>
    </source>
</evidence>
<dbReference type="Pfam" id="PF07992">
    <property type="entry name" value="Pyr_redox_2"/>
    <property type="match status" value="1"/>
</dbReference>
<dbReference type="STRING" id="1122195.SAMN02745164_01967"/>
<dbReference type="InterPro" id="IPR013785">
    <property type="entry name" value="Aldolase_TIM"/>
</dbReference>
<dbReference type="PRINTS" id="PR00469">
    <property type="entry name" value="PNDRDTASEII"/>
</dbReference>
<evidence type="ECO:0000313" key="8">
    <source>
        <dbReference type="Proteomes" id="UP000184334"/>
    </source>
</evidence>
<evidence type="ECO:0000256" key="1">
    <source>
        <dbReference type="ARBA" id="ARBA00001917"/>
    </source>
</evidence>
<dbReference type="InterPro" id="IPR023753">
    <property type="entry name" value="FAD/NAD-binding_dom"/>
</dbReference>
<keyword evidence="8" id="KW-1185">Reference proteome</keyword>
<dbReference type="GO" id="GO:0016491">
    <property type="term" value="F:oxidoreductase activity"/>
    <property type="evidence" value="ECO:0007669"/>
    <property type="project" value="UniProtKB-KW"/>
</dbReference>
<keyword evidence="5" id="KW-0560">Oxidoreductase</keyword>
<dbReference type="PRINTS" id="PR00368">
    <property type="entry name" value="FADPNR"/>
</dbReference>
<dbReference type="PANTHER" id="PTHR42917">
    <property type="entry name" value="2,4-DIENOYL-COA REDUCTASE"/>
    <property type="match status" value="1"/>
</dbReference>
<evidence type="ECO:0000256" key="4">
    <source>
        <dbReference type="ARBA" id="ARBA00022643"/>
    </source>
</evidence>
<proteinExistence type="inferred from homology"/>
<dbReference type="SUPFAM" id="SSF51395">
    <property type="entry name" value="FMN-linked oxidoreductases"/>
    <property type="match status" value="1"/>
</dbReference>
<feature type="domain" description="FAD/NAD(P)-binding" evidence="6">
    <location>
        <begin position="153"/>
        <end position="380"/>
    </location>
</feature>
<reference evidence="7" key="1">
    <citation type="submission" date="2016-11" db="EMBL/GenBank/DDBJ databases">
        <authorList>
            <person name="Varghese N."/>
            <person name="Submissions S."/>
        </authorList>
    </citation>
    <scope>NUCLEOTIDE SEQUENCE [LARGE SCALE GENOMIC DNA]</scope>
    <source>
        <strain evidence="7">DSM 16785</strain>
    </source>
</reference>
<keyword evidence="4" id="KW-0288">FMN</keyword>
<name>A0A1M4ZME2_MARH1</name>
<sequence>MENGITNEDLKTIFALAEEFNVSAIHVGWGNACDSAPWYYNHMSLPTDIMDKKLIEIRELTSLPLIAAGRMHKNERYKKLVKDKIVDGVVFGRQLIIDPDFPNKILSNSDDYLRCGSCLQGCLGNVKAGKPIGCIANPELHKEFIVNIENKKKIAIVGAGPAGLFAGLYLKKKGYDITVFEKNAYLGGQWVLAYKSPGKMSMKDTLDDLIKKAEKELTIKTNTKVTAETFKNSSFDAIIVATGANPFVPPIKGLENYITGFDYFEGKEISGESVLIIGGGLIGLEVAEALVKENKKVTVVEALDEVGRGMEIVASKLFKKNYAPKISIYTKTMVKEIKGKEVFVQTKEEEVSLGEFDDIVITAGTKPDNKLYEELSKELDNVYLIGDALKVGQIIDATTEGFELAMKI</sequence>
<evidence type="ECO:0000256" key="3">
    <source>
        <dbReference type="ARBA" id="ARBA00022630"/>
    </source>
</evidence>
<dbReference type="InterPro" id="IPR051793">
    <property type="entry name" value="NADH:flavin_oxidoreductase"/>
</dbReference>
<dbReference type="Proteomes" id="UP000184334">
    <property type="component" value="Unassembled WGS sequence"/>
</dbReference>
<evidence type="ECO:0000259" key="6">
    <source>
        <dbReference type="Pfam" id="PF07992"/>
    </source>
</evidence>
<evidence type="ECO:0000256" key="2">
    <source>
        <dbReference type="ARBA" id="ARBA00011048"/>
    </source>
</evidence>
<dbReference type="InterPro" id="IPR036188">
    <property type="entry name" value="FAD/NAD-bd_sf"/>
</dbReference>
<dbReference type="Gene3D" id="3.40.50.720">
    <property type="entry name" value="NAD(P)-binding Rossmann-like Domain"/>
    <property type="match status" value="1"/>
</dbReference>
<accession>A0A1M4ZME2</accession>
<comment type="caution">
    <text evidence="7">The sequence shown here is derived from an EMBL/GenBank/DDBJ whole genome shotgun (WGS) entry which is preliminary data.</text>
</comment>
<comment type="similarity">
    <text evidence="2">In the N-terminal section; belongs to the NADH:flavin oxidoreductase/NADH oxidase family.</text>
</comment>
<organism evidence="7 8">
    <name type="scientific">Marinitoga hydrogenitolerans (strain DSM 16785 / JCM 12826 / AT1271)</name>
    <dbReference type="NCBI Taxonomy" id="1122195"/>
    <lineage>
        <taxon>Bacteria</taxon>
        <taxon>Thermotogati</taxon>
        <taxon>Thermotogota</taxon>
        <taxon>Thermotogae</taxon>
        <taxon>Petrotogales</taxon>
        <taxon>Petrotogaceae</taxon>
        <taxon>Marinitoga</taxon>
    </lineage>
</organism>
<dbReference type="AlphaFoldDB" id="A0A1M4ZME2"/>
<dbReference type="Gene3D" id="3.20.20.70">
    <property type="entry name" value="Aldolase class I"/>
    <property type="match status" value="1"/>
</dbReference>
<dbReference type="EMBL" id="FQUI01000043">
    <property type="protein sequence ID" value="SHF18736.1"/>
    <property type="molecule type" value="Genomic_DNA"/>
</dbReference>
<evidence type="ECO:0000313" key="7">
    <source>
        <dbReference type="EMBL" id="SHF18736.1"/>
    </source>
</evidence>
<keyword evidence="3" id="KW-0285">Flavoprotein</keyword>
<protein>
    <submittedName>
        <fullName evidence="7">NADH:flavin oxidoreductase / NADH oxidase family protein</fullName>
    </submittedName>
</protein>
<comment type="cofactor">
    <cofactor evidence="1">
        <name>FMN</name>
        <dbReference type="ChEBI" id="CHEBI:58210"/>
    </cofactor>
</comment>
<dbReference type="PANTHER" id="PTHR42917:SF2">
    <property type="entry name" value="2,4-DIENOYL-COA REDUCTASE [(2E)-ENOYL-COA-PRODUCING]"/>
    <property type="match status" value="1"/>
</dbReference>